<protein>
    <recommendedName>
        <fullName evidence="15">Phosphatidate cytidylyltransferase</fullName>
    </recommendedName>
</protein>
<evidence type="ECO:0000256" key="10">
    <source>
        <dbReference type="ARBA" id="ARBA00023209"/>
    </source>
</evidence>
<keyword evidence="9 12" id="KW-0472">Membrane</keyword>
<dbReference type="PANTHER" id="PTHR46382:SF1">
    <property type="entry name" value="PHOSPHATIDATE CYTIDYLYLTRANSFERASE"/>
    <property type="match status" value="1"/>
</dbReference>
<evidence type="ECO:0000313" key="13">
    <source>
        <dbReference type="EMBL" id="KAE9100738.1"/>
    </source>
</evidence>
<evidence type="ECO:0000256" key="11">
    <source>
        <dbReference type="ARBA" id="ARBA00023264"/>
    </source>
</evidence>
<dbReference type="GO" id="GO:0016024">
    <property type="term" value="P:CDP-diacylglycerol biosynthetic process"/>
    <property type="evidence" value="ECO:0007669"/>
    <property type="project" value="TreeGrafter"/>
</dbReference>
<proteinExistence type="predicted"/>
<feature type="transmembrane region" description="Helical" evidence="12">
    <location>
        <begin position="12"/>
        <end position="30"/>
    </location>
</feature>
<dbReference type="EMBL" id="QXFX01000922">
    <property type="protein sequence ID" value="KAE9100738.1"/>
    <property type="molecule type" value="Genomic_DNA"/>
</dbReference>
<gene>
    <name evidence="13" type="ORF">PF010_g14717</name>
</gene>
<organism evidence="13 14">
    <name type="scientific">Phytophthora fragariae</name>
    <dbReference type="NCBI Taxonomy" id="53985"/>
    <lineage>
        <taxon>Eukaryota</taxon>
        <taxon>Sar</taxon>
        <taxon>Stramenopiles</taxon>
        <taxon>Oomycota</taxon>
        <taxon>Peronosporomycetes</taxon>
        <taxon>Peronosporales</taxon>
        <taxon>Peronosporaceae</taxon>
        <taxon>Phytophthora</taxon>
    </lineage>
</organism>
<evidence type="ECO:0000256" key="2">
    <source>
        <dbReference type="ARBA" id="ARBA00022475"/>
    </source>
</evidence>
<keyword evidence="2" id="KW-1003">Cell membrane</keyword>
<dbReference type="GO" id="GO:0005886">
    <property type="term" value="C:plasma membrane"/>
    <property type="evidence" value="ECO:0007669"/>
    <property type="project" value="UniProtKB-SubCell"/>
</dbReference>
<evidence type="ECO:0000256" key="12">
    <source>
        <dbReference type="SAM" id="Phobius"/>
    </source>
</evidence>
<keyword evidence="8" id="KW-0443">Lipid metabolism</keyword>
<keyword evidence="11" id="KW-1208">Phospholipid metabolism</keyword>
<sequence>MAAASETVHLPGLIGMKVGCTVLVLLFGRLGDLFESLLKRAASVKDSESLIPGHGDVLHRIDSLMFTTIVFSRYYGLRL</sequence>
<evidence type="ECO:0000256" key="4">
    <source>
        <dbReference type="ARBA" id="ARBA00022679"/>
    </source>
</evidence>
<comment type="caution">
    <text evidence="13">The sequence shown here is derived from an EMBL/GenBank/DDBJ whole genome shotgun (WGS) entry which is preliminary data.</text>
</comment>
<evidence type="ECO:0000256" key="8">
    <source>
        <dbReference type="ARBA" id="ARBA00023098"/>
    </source>
</evidence>
<keyword evidence="6" id="KW-0548">Nucleotidyltransferase</keyword>
<evidence type="ECO:0000256" key="1">
    <source>
        <dbReference type="ARBA" id="ARBA00004651"/>
    </source>
</evidence>
<dbReference type="GO" id="GO:0004605">
    <property type="term" value="F:phosphatidate cytidylyltransferase activity"/>
    <property type="evidence" value="ECO:0007669"/>
    <property type="project" value="TreeGrafter"/>
</dbReference>
<evidence type="ECO:0000256" key="3">
    <source>
        <dbReference type="ARBA" id="ARBA00022516"/>
    </source>
</evidence>
<keyword evidence="4" id="KW-0808">Transferase</keyword>
<keyword evidence="5 12" id="KW-0812">Transmembrane</keyword>
<evidence type="ECO:0000256" key="5">
    <source>
        <dbReference type="ARBA" id="ARBA00022692"/>
    </source>
</evidence>
<comment type="subcellular location">
    <subcellularLocation>
        <location evidence="1">Cell membrane</location>
        <topology evidence="1">Multi-pass membrane protein</topology>
    </subcellularLocation>
</comment>
<reference evidence="13 14" key="1">
    <citation type="submission" date="2018-09" db="EMBL/GenBank/DDBJ databases">
        <title>Genomic investigation of the strawberry pathogen Phytophthora fragariae indicates pathogenicity is determined by transcriptional variation in three key races.</title>
        <authorList>
            <person name="Adams T.M."/>
            <person name="Armitage A.D."/>
            <person name="Sobczyk M.K."/>
            <person name="Bates H.J."/>
            <person name="Dunwell J.M."/>
            <person name="Nellist C.F."/>
            <person name="Harrison R.J."/>
        </authorList>
    </citation>
    <scope>NUCLEOTIDE SEQUENCE [LARGE SCALE GENOMIC DNA]</scope>
    <source>
        <strain evidence="13 14">ONT-3</strain>
    </source>
</reference>
<evidence type="ECO:0000256" key="7">
    <source>
        <dbReference type="ARBA" id="ARBA00022989"/>
    </source>
</evidence>
<keyword evidence="7 12" id="KW-1133">Transmembrane helix</keyword>
<evidence type="ECO:0008006" key="15">
    <source>
        <dbReference type="Google" id="ProtNLM"/>
    </source>
</evidence>
<name>A0A6G0KW46_9STRA</name>
<keyword evidence="10" id="KW-0594">Phospholipid biosynthesis</keyword>
<keyword evidence="3" id="KW-0444">Lipid biosynthesis</keyword>
<accession>A0A6G0KW46</accession>
<dbReference type="Proteomes" id="UP000488956">
    <property type="component" value="Unassembled WGS sequence"/>
</dbReference>
<evidence type="ECO:0000313" key="14">
    <source>
        <dbReference type="Proteomes" id="UP000488956"/>
    </source>
</evidence>
<dbReference type="Pfam" id="PF01148">
    <property type="entry name" value="CTP_transf_1"/>
    <property type="match status" value="1"/>
</dbReference>
<evidence type="ECO:0000256" key="9">
    <source>
        <dbReference type="ARBA" id="ARBA00023136"/>
    </source>
</evidence>
<dbReference type="PANTHER" id="PTHR46382">
    <property type="entry name" value="PHOSPHATIDATE CYTIDYLYLTRANSFERASE"/>
    <property type="match status" value="1"/>
</dbReference>
<evidence type="ECO:0000256" key="6">
    <source>
        <dbReference type="ARBA" id="ARBA00022695"/>
    </source>
</evidence>
<dbReference type="AlphaFoldDB" id="A0A6G0KW46"/>